<accession>A0A2J6R7S9</accession>
<keyword evidence="5" id="KW-1185">Reference proteome</keyword>
<dbReference type="PROSITE" id="PS50888">
    <property type="entry name" value="BHLH"/>
    <property type="match status" value="1"/>
</dbReference>
<dbReference type="InterPro" id="IPR052099">
    <property type="entry name" value="Regulatory_TF_Diverse"/>
</dbReference>
<feature type="domain" description="BHLH" evidence="3">
    <location>
        <begin position="159"/>
        <end position="227"/>
    </location>
</feature>
<gene>
    <name evidence="4" type="ORF">L207DRAFT_122057</name>
</gene>
<evidence type="ECO:0000256" key="2">
    <source>
        <dbReference type="SAM" id="MobiDB-lite"/>
    </source>
</evidence>
<dbReference type="PANTHER" id="PTHR47336">
    <property type="entry name" value="TRANSCRIPTION FACTOR HMS1-RELATED"/>
    <property type="match status" value="1"/>
</dbReference>
<dbReference type="InterPro" id="IPR036638">
    <property type="entry name" value="HLH_DNA-bd_sf"/>
</dbReference>
<dbReference type="CDD" id="cd11395">
    <property type="entry name" value="bHLHzip_SREBP_like"/>
    <property type="match status" value="1"/>
</dbReference>
<dbReference type="Proteomes" id="UP000235786">
    <property type="component" value="Unassembled WGS sequence"/>
</dbReference>
<dbReference type="EMBL" id="KZ613953">
    <property type="protein sequence ID" value="PMD34569.1"/>
    <property type="molecule type" value="Genomic_DNA"/>
</dbReference>
<dbReference type="Pfam" id="PF00010">
    <property type="entry name" value="HLH"/>
    <property type="match status" value="1"/>
</dbReference>
<evidence type="ECO:0000313" key="4">
    <source>
        <dbReference type="EMBL" id="PMD34569.1"/>
    </source>
</evidence>
<protein>
    <recommendedName>
        <fullName evidence="3">BHLH domain-containing protein</fullName>
    </recommendedName>
</protein>
<evidence type="ECO:0000313" key="5">
    <source>
        <dbReference type="Proteomes" id="UP000235786"/>
    </source>
</evidence>
<feature type="region of interest" description="Disordered" evidence="2">
    <location>
        <begin position="53"/>
        <end position="75"/>
    </location>
</feature>
<sequence length="264" mass="28825">MDSQLFDQFLEDRWSTEACESKLVDAKYNPLVLELDEMPILDDLESSNLFDPSSPTEFGLPSPISDASSFTPEDKFDPKSLISPWALPTTFDTATDSMLTAASNCLYGDNSPTISAPSLASSPASSSSDTEHDTEAPKPTTRPRKSRPSNPRSRSPIAKSPTAHNLIEKRYRNNLNTKINTLRDTLPSLRPAGGDADADSDCAEEQTAQKCSKGVILDTAIQYIAELERDVGRLSKENAALQGVMKQAIPNYFMVGRGKRGVYS</sequence>
<feature type="coiled-coil region" evidence="1">
    <location>
        <begin position="217"/>
        <end position="244"/>
    </location>
</feature>
<organism evidence="4 5">
    <name type="scientific">Hyaloscypha variabilis (strain UAMH 11265 / GT02V1 / F)</name>
    <name type="common">Meliniomyces variabilis</name>
    <dbReference type="NCBI Taxonomy" id="1149755"/>
    <lineage>
        <taxon>Eukaryota</taxon>
        <taxon>Fungi</taxon>
        <taxon>Dikarya</taxon>
        <taxon>Ascomycota</taxon>
        <taxon>Pezizomycotina</taxon>
        <taxon>Leotiomycetes</taxon>
        <taxon>Helotiales</taxon>
        <taxon>Hyaloscyphaceae</taxon>
        <taxon>Hyaloscypha</taxon>
        <taxon>Hyaloscypha variabilis</taxon>
    </lineage>
</organism>
<proteinExistence type="predicted"/>
<dbReference type="SUPFAM" id="SSF47459">
    <property type="entry name" value="HLH, helix-loop-helix DNA-binding domain"/>
    <property type="match status" value="1"/>
</dbReference>
<dbReference type="Gene3D" id="4.10.280.10">
    <property type="entry name" value="Helix-loop-helix DNA-binding domain"/>
    <property type="match status" value="1"/>
</dbReference>
<feature type="region of interest" description="Disordered" evidence="2">
    <location>
        <begin position="114"/>
        <end position="172"/>
    </location>
</feature>
<evidence type="ECO:0000259" key="3">
    <source>
        <dbReference type="PROSITE" id="PS50888"/>
    </source>
</evidence>
<name>A0A2J6R7S9_HYAVF</name>
<keyword evidence="1" id="KW-0175">Coiled coil</keyword>
<dbReference type="GO" id="GO:0046983">
    <property type="term" value="F:protein dimerization activity"/>
    <property type="evidence" value="ECO:0007669"/>
    <property type="project" value="InterPro"/>
</dbReference>
<feature type="compositionally biased region" description="Low complexity" evidence="2">
    <location>
        <begin position="114"/>
        <end position="128"/>
    </location>
</feature>
<dbReference type="InterPro" id="IPR011598">
    <property type="entry name" value="bHLH_dom"/>
</dbReference>
<dbReference type="SMART" id="SM00353">
    <property type="entry name" value="HLH"/>
    <property type="match status" value="1"/>
</dbReference>
<dbReference type="PANTHER" id="PTHR47336:SF2">
    <property type="entry name" value="TRANSCRIPTION FACTOR HMS1-RELATED"/>
    <property type="match status" value="1"/>
</dbReference>
<evidence type="ECO:0000256" key="1">
    <source>
        <dbReference type="SAM" id="Coils"/>
    </source>
</evidence>
<dbReference type="STRING" id="1149755.A0A2J6R7S9"/>
<dbReference type="OrthoDB" id="2133190at2759"/>
<reference evidence="4 5" key="1">
    <citation type="submission" date="2016-04" db="EMBL/GenBank/DDBJ databases">
        <title>A degradative enzymes factory behind the ericoid mycorrhizal symbiosis.</title>
        <authorList>
            <consortium name="DOE Joint Genome Institute"/>
            <person name="Martino E."/>
            <person name="Morin E."/>
            <person name="Grelet G."/>
            <person name="Kuo A."/>
            <person name="Kohler A."/>
            <person name="Daghino S."/>
            <person name="Barry K."/>
            <person name="Choi C."/>
            <person name="Cichocki N."/>
            <person name="Clum A."/>
            <person name="Copeland A."/>
            <person name="Hainaut M."/>
            <person name="Haridas S."/>
            <person name="Labutti K."/>
            <person name="Lindquist E."/>
            <person name="Lipzen A."/>
            <person name="Khouja H.-R."/>
            <person name="Murat C."/>
            <person name="Ohm R."/>
            <person name="Olson A."/>
            <person name="Spatafora J."/>
            <person name="Veneault-Fourrey C."/>
            <person name="Henrissat B."/>
            <person name="Grigoriev I."/>
            <person name="Martin F."/>
            <person name="Perotto S."/>
        </authorList>
    </citation>
    <scope>NUCLEOTIDE SEQUENCE [LARGE SCALE GENOMIC DNA]</scope>
    <source>
        <strain evidence="4 5">F</strain>
    </source>
</reference>
<dbReference type="AlphaFoldDB" id="A0A2J6R7S9"/>